<evidence type="ECO:0000256" key="2">
    <source>
        <dbReference type="SAM" id="MobiDB-lite"/>
    </source>
</evidence>
<keyword evidence="6" id="KW-1185">Reference proteome</keyword>
<evidence type="ECO:0000256" key="1">
    <source>
        <dbReference type="ARBA" id="ARBA00006865"/>
    </source>
</evidence>
<keyword evidence="3" id="KW-0472">Membrane</keyword>
<evidence type="ECO:0000313" key="5">
    <source>
        <dbReference type="EMBL" id="EPX61688.1"/>
    </source>
</evidence>
<organism evidence="5 6">
    <name type="scientific">Cystobacter fuscus (strain ATCC 25194 / DSM 2262 / NBRC 100088 / M29)</name>
    <dbReference type="NCBI Taxonomy" id="1242864"/>
    <lineage>
        <taxon>Bacteria</taxon>
        <taxon>Pseudomonadati</taxon>
        <taxon>Myxococcota</taxon>
        <taxon>Myxococcia</taxon>
        <taxon>Myxococcales</taxon>
        <taxon>Cystobacterineae</taxon>
        <taxon>Archangiaceae</taxon>
        <taxon>Cystobacter</taxon>
    </lineage>
</organism>
<keyword evidence="3" id="KW-0812">Transmembrane</keyword>
<proteinExistence type="inferred from homology"/>
<keyword evidence="3" id="KW-1133">Transmembrane helix</keyword>
<feature type="region of interest" description="Disordered" evidence="2">
    <location>
        <begin position="71"/>
        <end position="101"/>
    </location>
</feature>
<gene>
    <name evidence="5" type="ORF">D187_010307</name>
</gene>
<reference evidence="5" key="1">
    <citation type="submission" date="2013-05" db="EMBL/GenBank/DDBJ databases">
        <title>Genome assembly of Cystobacter fuscus DSM 2262.</title>
        <authorList>
            <person name="Sharma G."/>
            <person name="Khatri I."/>
            <person name="Kaur C."/>
            <person name="Mayilraj S."/>
            <person name="Subramanian S."/>
        </authorList>
    </citation>
    <scope>NUCLEOTIDE SEQUENCE [LARGE SCALE GENOMIC DNA]</scope>
    <source>
        <strain evidence="5">DSM 2262</strain>
    </source>
</reference>
<dbReference type="Proteomes" id="UP000011682">
    <property type="component" value="Unassembled WGS sequence"/>
</dbReference>
<feature type="region of interest" description="Disordered" evidence="2">
    <location>
        <begin position="24"/>
        <end position="51"/>
    </location>
</feature>
<dbReference type="EMBL" id="ANAH02000009">
    <property type="protein sequence ID" value="EPX61688.1"/>
    <property type="molecule type" value="Genomic_DNA"/>
</dbReference>
<evidence type="ECO:0000256" key="3">
    <source>
        <dbReference type="SAM" id="Phobius"/>
    </source>
</evidence>
<name>S9QYE4_CYSF2</name>
<feature type="transmembrane region" description="Helical" evidence="3">
    <location>
        <begin position="135"/>
        <end position="158"/>
    </location>
</feature>
<dbReference type="PROSITE" id="PS51762">
    <property type="entry name" value="GH16_2"/>
    <property type="match status" value="1"/>
</dbReference>
<feature type="domain" description="GH16" evidence="4">
    <location>
        <begin position="382"/>
        <end position="602"/>
    </location>
</feature>
<dbReference type="Pfam" id="PF00722">
    <property type="entry name" value="Glyco_hydro_16"/>
    <property type="match status" value="1"/>
</dbReference>
<dbReference type="InterPro" id="IPR013320">
    <property type="entry name" value="ConA-like_dom_sf"/>
</dbReference>
<evidence type="ECO:0000259" key="4">
    <source>
        <dbReference type="PROSITE" id="PS51762"/>
    </source>
</evidence>
<dbReference type="InterPro" id="IPR000757">
    <property type="entry name" value="Beta-glucanase-like"/>
</dbReference>
<comment type="similarity">
    <text evidence="1">Belongs to the glycosyl hydrolase 16 family.</text>
</comment>
<dbReference type="eggNOG" id="COG2273">
    <property type="taxonomic scope" value="Bacteria"/>
</dbReference>
<sequence>MCQECHGLLRRPYSVLRSGLANRAGRQAHAGEMAPRASSPTRTSDPGPAPLLLAGRTGDLLAPWRASYEVTHRKHPRDRGGGAALLEPVLRPRPTPRPIAAEPVPEEEGLKYREFLGKLDFHRSLPFRRKMKRQLTTLATAVVVLLGFGPVSASAAVVNFSVISSDVTVTGNTAVATASISASAREQVEEYKVCVSPYSGGALDFSKRTNVYVNTAAQGGTSYTSASKTFANGTYQYAPCVLNDGVWYVLGGTPYKTFTVPQATPPPASVTFTENSLSATVNGTSVTVNGNIKASSSVTVQEVGIFATHTDGTVYDIAKQINVVVPTTGLALTGTMTVKPGTYTYALFVGYNNTWPDMPDKSFTVSGTTTPPTSRAPVGNLPGWTQNMVQDFDTAASTGTGTGSFMSTYANSWQPYDDAGIYWPRALINAHDGMMDINLDGDRGAAGVFGPPNRAWGHLYGRYSIRFKAVDAEGNGTAMMVWPASDYWPDGEIDFPEGPLDGYFNIYHHPTPCDDDDGDPVPHCGSSDSLTNIATFEDWHVATTEWTPTSVKYYVDGTLVKTVTHDIPTTNHRWTIQVAPDRSNAQSGHLLIDWVTSYTYTP</sequence>
<evidence type="ECO:0000313" key="6">
    <source>
        <dbReference type="Proteomes" id="UP000011682"/>
    </source>
</evidence>
<dbReference type="GO" id="GO:0005975">
    <property type="term" value="P:carbohydrate metabolic process"/>
    <property type="evidence" value="ECO:0007669"/>
    <property type="project" value="InterPro"/>
</dbReference>
<dbReference type="Gene3D" id="2.60.120.200">
    <property type="match status" value="1"/>
</dbReference>
<accession>S9QYE4</accession>
<dbReference type="CDD" id="cd00413">
    <property type="entry name" value="Glyco_hydrolase_16"/>
    <property type="match status" value="1"/>
</dbReference>
<dbReference type="AlphaFoldDB" id="S9QYE4"/>
<comment type="caution">
    <text evidence="5">The sequence shown here is derived from an EMBL/GenBank/DDBJ whole genome shotgun (WGS) entry which is preliminary data.</text>
</comment>
<protein>
    <recommendedName>
        <fullName evidence="4">GH16 domain-containing protein</fullName>
    </recommendedName>
</protein>
<dbReference type="SUPFAM" id="SSF49899">
    <property type="entry name" value="Concanavalin A-like lectins/glucanases"/>
    <property type="match status" value="1"/>
</dbReference>
<dbReference type="GO" id="GO:0004553">
    <property type="term" value="F:hydrolase activity, hydrolyzing O-glycosyl compounds"/>
    <property type="evidence" value="ECO:0007669"/>
    <property type="project" value="InterPro"/>
</dbReference>